<dbReference type="AlphaFoldDB" id="A0A6J6I2I9"/>
<evidence type="ECO:0000256" key="3">
    <source>
        <dbReference type="ARBA" id="ARBA00022475"/>
    </source>
</evidence>
<protein>
    <submittedName>
        <fullName evidence="9">Unannotated protein</fullName>
    </submittedName>
</protein>
<keyword evidence="4 7" id="KW-0812">Transmembrane</keyword>
<feature type="transmembrane region" description="Helical" evidence="7">
    <location>
        <begin position="55"/>
        <end position="73"/>
    </location>
</feature>
<dbReference type="InterPro" id="IPR036259">
    <property type="entry name" value="MFS_trans_sf"/>
</dbReference>
<keyword evidence="6 7" id="KW-0472">Membrane</keyword>
<evidence type="ECO:0000313" key="9">
    <source>
        <dbReference type="EMBL" id="CAB4618833.1"/>
    </source>
</evidence>
<feature type="transmembrane region" description="Helical" evidence="7">
    <location>
        <begin position="252"/>
        <end position="270"/>
    </location>
</feature>
<dbReference type="InterPro" id="IPR011701">
    <property type="entry name" value="MFS"/>
</dbReference>
<dbReference type="PROSITE" id="PS50850">
    <property type="entry name" value="MFS"/>
    <property type="match status" value="1"/>
</dbReference>
<feature type="transmembrane region" description="Helical" evidence="7">
    <location>
        <begin position="316"/>
        <end position="340"/>
    </location>
</feature>
<dbReference type="PANTHER" id="PTHR23517">
    <property type="entry name" value="RESISTANCE PROTEIN MDTM, PUTATIVE-RELATED-RELATED"/>
    <property type="match status" value="1"/>
</dbReference>
<dbReference type="EMBL" id="CAEZVD010000023">
    <property type="protein sequence ID" value="CAB4618833.1"/>
    <property type="molecule type" value="Genomic_DNA"/>
</dbReference>
<sequence length="407" mass="43675">MRFILKKLGLGELRNDPAIRAISLATLLGRIGNGLFSTIEVIYFTLIIGLTPVEVATALGIGGTASLLFTVPSGHIADRYGAKRVMVLAAVLEGIAIFTLVFVQTVFWLAVLNVLVAVIGTTFHIANATVISKFGEGEDRVKIRAAERAMANMGIGIGTVFAGIALAIHTTWAYQAMIVLDTVFYLWAAVILNRVPNVEATVEKGEKIGVVALKDKRYLAATVLNGIVSLHFVIQGVALPLWIIQYTEAPKWWVSVLFVINTVLVTILQIRFSSGTGDMRVSIKKFRIGTAYLLGACVVYSLAGGIPVWASCLVLSVGMLVHTIGELQAAAGSWSIGFDLAEEKHMGQYQGVYSLGWGLGGTFGPLYVTALAIGLGMTGWWIMGVVFAAAGIAMHWLVKKTYINKAT</sequence>
<proteinExistence type="predicted"/>
<evidence type="ECO:0000256" key="1">
    <source>
        <dbReference type="ARBA" id="ARBA00004651"/>
    </source>
</evidence>
<gene>
    <name evidence="9" type="ORF">UFOPK1909_00400</name>
</gene>
<evidence type="ECO:0000256" key="2">
    <source>
        <dbReference type="ARBA" id="ARBA00022448"/>
    </source>
</evidence>
<organism evidence="9">
    <name type="scientific">freshwater metagenome</name>
    <dbReference type="NCBI Taxonomy" id="449393"/>
    <lineage>
        <taxon>unclassified sequences</taxon>
        <taxon>metagenomes</taxon>
        <taxon>ecological metagenomes</taxon>
    </lineage>
</organism>
<feature type="transmembrane region" description="Helical" evidence="7">
    <location>
        <begin position="85"/>
        <end position="103"/>
    </location>
</feature>
<feature type="domain" description="Major facilitator superfamily (MFS) profile" evidence="8">
    <location>
        <begin position="18"/>
        <end position="402"/>
    </location>
</feature>
<feature type="transmembrane region" description="Helical" evidence="7">
    <location>
        <begin position="379"/>
        <end position="398"/>
    </location>
</feature>
<keyword evidence="3" id="KW-1003">Cell membrane</keyword>
<evidence type="ECO:0000256" key="7">
    <source>
        <dbReference type="SAM" id="Phobius"/>
    </source>
</evidence>
<evidence type="ECO:0000256" key="6">
    <source>
        <dbReference type="ARBA" id="ARBA00023136"/>
    </source>
</evidence>
<dbReference type="GO" id="GO:0005886">
    <property type="term" value="C:plasma membrane"/>
    <property type="evidence" value="ECO:0007669"/>
    <property type="project" value="UniProtKB-SubCell"/>
</dbReference>
<dbReference type="Gene3D" id="1.20.1250.20">
    <property type="entry name" value="MFS general substrate transporter like domains"/>
    <property type="match status" value="1"/>
</dbReference>
<evidence type="ECO:0000256" key="5">
    <source>
        <dbReference type="ARBA" id="ARBA00022989"/>
    </source>
</evidence>
<feature type="transmembrane region" description="Helical" evidence="7">
    <location>
        <begin position="149"/>
        <end position="168"/>
    </location>
</feature>
<dbReference type="SUPFAM" id="SSF103473">
    <property type="entry name" value="MFS general substrate transporter"/>
    <property type="match status" value="1"/>
</dbReference>
<dbReference type="InterPro" id="IPR020846">
    <property type="entry name" value="MFS_dom"/>
</dbReference>
<dbReference type="Pfam" id="PF07690">
    <property type="entry name" value="MFS_1"/>
    <property type="match status" value="1"/>
</dbReference>
<feature type="transmembrane region" description="Helical" evidence="7">
    <location>
        <begin position="223"/>
        <end position="246"/>
    </location>
</feature>
<dbReference type="PANTHER" id="PTHR23517:SF2">
    <property type="entry name" value="MULTIDRUG RESISTANCE PROTEIN MDTH"/>
    <property type="match status" value="1"/>
</dbReference>
<name>A0A6J6I2I9_9ZZZZ</name>
<feature type="transmembrane region" description="Helical" evidence="7">
    <location>
        <begin position="352"/>
        <end position="373"/>
    </location>
</feature>
<keyword evidence="5 7" id="KW-1133">Transmembrane helix</keyword>
<accession>A0A6J6I2I9</accession>
<dbReference type="InterPro" id="IPR050171">
    <property type="entry name" value="MFS_Transporters"/>
</dbReference>
<feature type="transmembrane region" description="Helical" evidence="7">
    <location>
        <begin position="291"/>
        <end position="310"/>
    </location>
</feature>
<reference evidence="9" key="1">
    <citation type="submission" date="2020-05" db="EMBL/GenBank/DDBJ databases">
        <authorList>
            <person name="Chiriac C."/>
            <person name="Salcher M."/>
            <person name="Ghai R."/>
            <person name="Kavagutti S V."/>
        </authorList>
    </citation>
    <scope>NUCLEOTIDE SEQUENCE</scope>
</reference>
<feature type="transmembrane region" description="Helical" evidence="7">
    <location>
        <begin position="21"/>
        <end position="49"/>
    </location>
</feature>
<keyword evidence="2" id="KW-0813">Transport</keyword>
<feature type="transmembrane region" description="Helical" evidence="7">
    <location>
        <begin position="109"/>
        <end position="128"/>
    </location>
</feature>
<evidence type="ECO:0000256" key="4">
    <source>
        <dbReference type="ARBA" id="ARBA00022692"/>
    </source>
</evidence>
<evidence type="ECO:0000259" key="8">
    <source>
        <dbReference type="PROSITE" id="PS50850"/>
    </source>
</evidence>
<comment type="subcellular location">
    <subcellularLocation>
        <location evidence="1">Cell membrane</location>
        <topology evidence="1">Multi-pass membrane protein</topology>
    </subcellularLocation>
</comment>
<dbReference type="GO" id="GO:0022857">
    <property type="term" value="F:transmembrane transporter activity"/>
    <property type="evidence" value="ECO:0007669"/>
    <property type="project" value="InterPro"/>
</dbReference>
<feature type="transmembrane region" description="Helical" evidence="7">
    <location>
        <begin position="174"/>
        <end position="192"/>
    </location>
</feature>